<protein>
    <submittedName>
        <fullName evidence="3">Uncharacterized protein</fullName>
    </submittedName>
</protein>
<keyword evidence="2" id="KW-0472">Membrane</keyword>
<keyword evidence="2" id="KW-1133">Transmembrane helix</keyword>
<dbReference type="EMBL" id="ML987189">
    <property type="protein sequence ID" value="KAF2256949.1"/>
    <property type="molecule type" value="Genomic_DNA"/>
</dbReference>
<gene>
    <name evidence="3" type="ORF">BU26DRAFT_558377</name>
</gene>
<dbReference type="GeneID" id="54585887"/>
<accession>A0A6A6J2J9</accession>
<feature type="region of interest" description="Disordered" evidence="1">
    <location>
        <begin position="33"/>
        <end position="108"/>
    </location>
</feature>
<sequence>MPEVTTSDCSFNLLEQTDICETYTISIDEEFTSTSSGPKLGHGPEATATTLVDGEGDTEKVPQTSVPTPSLGGPSSVLATVTGQTNAADGPVETASPLAAPTSSGGSKGISKGAVAGIAIATAIIGAAIAFFAAFILFKRRKRPTGHHSPYGSTPDLVAYSKVPKGHTPYVSVSQSAAPPPPIAAAAVPPPRRDLDLATLANSSDFLAGVLPPAADESTVKNRVAALFNQVQQHVDNFYRDVHASITPTMEKDLARFGNEGASIAEMLQNSSMPTAVIKHTLAGYILNIVSAEGEDQSTLFPAELTGIRENEQFDTPDRLAAYVLYRRLAVHLHAPTPSTLQTRQSDIREAAEHFALTFFPWASPTFNEQDKDEELVQIISSALDLSIWLYGEPFLYEFVWEGVGRRGTVVAPGLVRATDERGRICERPQVLLEPVVVAD</sequence>
<evidence type="ECO:0000313" key="4">
    <source>
        <dbReference type="Proteomes" id="UP000800094"/>
    </source>
</evidence>
<proteinExistence type="predicted"/>
<dbReference type="AlphaFoldDB" id="A0A6A6J2J9"/>
<dbReference type="OrthoDB" id="5421765at2759"/>
<name>A0A6A6J2J9_9PLEO</name>
<dbReference type="RefSeq" id="XP_033691953.1">
    <property type="nucleotide sequence ID" value="XM_033832557.1"/>
</dbReference>
<evidence type="ECO:0000256" key="1">
    <source>
        <dbReference type="SAM" id="MobiDB-lite"/>
    </source>
</evidence>
<feature type="compositionally biased region" description="Polar residues" evidence="1">
    <location>
        <begin position="77"/>
        <end position="87"/>
    </location>
</feature>
<evidence type="ECO:0000256" key="2">
    <source>
        <dbReference type="SAM" id="Phobius"/>
    </source>
</evidence>
<organism evidence="3 4">
    <name type="scientific">Trematosphaeria pertusa</name>
    <dbReference type="NCBI Taxonomy" id="390896"/>
    <lineage>
        <taxon>Eukaryota</taxon>
        <taxon>Fungi</taxon>
        <taxon>Dikarya</taxon>
        <taxon>Ascomycota</taxon>
        <taxon>Pezizomycotina</taxon>
        <taxon>Dothideomycetes</taxon>
        <taxon>Pleosporomycetidae</taxon>
        <taxon>Pleosporales</taxon>
        <taxon>Massarineae</taxon>
        <taxon>Trematosphaeriaceae</taxon>
        <taxon>Trematosphaeria</taxon>
    </lineage>
</organism>
<reference evidence="3" key="1">
    <citation type="journal article" date="2020" name="Stud. Mycol.">
        <title>101 Dothideomycetes genomes: a test case for predicting lifestyles and emergence of pathogens.</title>
        <authorList>
            <person name="Haridas S."/>
            <person name="Albert R."/>
            <person name="Binder M."/>
            <person name="Bloem J."/>
            <person name="Labutti K."/>
            <person name="Salamov A."/>
            <person name="Andreopoulos B."/>
            <person name="Baker S."/>
            <person name="Barry K."/>
            <person name="Bills G."/>
            <person name="Bluhm B."/>
            <person name="Cannon C."/>
            <person name="Castanera R."/>
            <person name="Culley D."/>
            <person name="Daum C."/>
            <person name="Ezra D."/>
            <person name="Gonzalez J."/>
            <person name="Henrissat B."/>
            <person name="Kuo A."/>
            <person name="Liang C."/>
            <person name="Lipzen A."/>
            <person name="Lutzoni F."/>
            <person name="Magnuson J."/>
            <person name="Mondo S."/>
            <person name="Nolan M."/>
            <person name="Ohm R."/>
            <person name="Pangilinan J."/>
            <person name="Park H.-J."/>
            <person name="Ramirez L."/>
            <person name="Alfaro M."/>
            <person name="Sun H."/>
            <person name="Tritt A."/>
            <person name="Yoshinaga Y."/>
            <person name="Zwiers L.-H."/>
            <person name="Turgeon B."/>
            <person name="Goodwin S."/>
            <person name="Spatafora J."/>
            <person name="Crous P."/>
            <person name="Grigoriev I."/>
        </authorList>
    </citation>
    <scope>NUCLEOTIDE SEQUENCE</scope>
    <source>
        <strain evidence="3">CBS 122368</strain>
    </source>
</reference>
<feature type="transmembrane region" description="Helical" evidence="2">
    <location>
        <begin position="114"/>
        <end position="138"/>
    </location>
</feature>
<dbReference type="Proteomes" id="UP000800094">
    <property type="component" value="Unassembled WGS sequence"/>
</dbReference>
<evidence type="ECO:0000313" key="3">
    <source>
        <dbReference type="EMBL" id="KAF2256949.1"/>
    </source>
</evidence>
<keyword evidence="4" id="KW-1185">Reference proteome</keyword>
<keyword evidence="2" id="KW-0812">Transmembrane</keyword>